<dbReference type="GO" id="GO:0005783">
    <property type="term" value="C:endoplasmic reticulum"/>
    <property type="evidence" value="ECO:0007669"/>
    <property type="project" value="TreeGrafter"/>
</dbReference>
<dbReference type="PANTHER" id="PTHR43272:SF33">
    <property type="entry name" value="AMP-BINDING DOMAIN-CONTAINING PROTEIN-RELATED"/>
    <property type="match status" value="1"/>
</dbReference>
<reference evidence="6 7" key="2">
    <citation type="submission" date="2024-07" db="EMBL/GenBank/DDBJ databases">
        <authorList>
            <person name="Akdeniz Z."/>
        </authorList>
    </citation>
    <scope>NUCLEOTIDE SEQUENCE [LARGE SCALE GENOMIC DNA]</scope>
</reference>
<dbReference type="EMBL" id="CAXDID020000015">
    <property type="protein sequence ID" value="CAL5982998.1"/>
    <property type="molecule type" value="Genomic_DNA"/>
</dbReference>
<sequence length="822" mass="93162">MQTYDCNFNAPSLDMPENVSTFPKLLRTKAQSYPNRRFLGTREYLNTGFRGAYEWYSYQDVDRICALLAQGLTEIGLKRGDKAGIISSNRTEWTIVDFACSIAGIVLVPIYDTQSAEDIAYVCQDAELKICFSSLDRLEKIKAVKDKFETVVVFDDRVDDRAYLQQKLDAKLLPANVYFQPRAQTVFDEFDKEEGIYDPAPENKAYPKVDKDGYSDQICRLRRNQNGFFSYKIEEKWLSILTKSTKAADVSFVSHTFWKLVQLGYEKFFSKDTNEMAHSNTEVPVDVHVTTPDSLLSLVYTSGTTGKPKGVMLTQANVCTTGYSMNKHCVVPQSNPINSLGQKMTSRQEYQYSLLPLAHIYMRALQVLQLNNAGCLGNSQGVAYLLSDLKELRITIFVAVPRVIQKIVDGIKGKIEASSSLKKKLFQKLYNLRRKTFLKVQQQYNEQIWQDYREDKQYHKILSEMPKRRFEFPAVTNIVFNQFEQMLGGRARWIVNGSAPLSYQNGEFFAICFNMHVFEGYGMTETSATGCIQDIDSVNYGAIGKSLDKETQIRIMSVPEMNYDVKDTKIVSIAGHQESIVCPRGELLMKGPTVFSGYYNDPVKTEESFIDGYFATGDIAEFNPVTQEVKLIDRKRGIVKLSQGEFISINHIENTISKSRYVESVFLYANRYHSYTLAVVLPNEQYFQQNGFAKGENLSRSAAAIKMLTEDVKRICKECQLKSFEIPKVILIENEPWTPDNGLLTPALKIKRPSCSAKYDPVMLSISNKIDALTRETPDSLVESVISALDDLIVTEPNSCQVSDTLSTTKSSKSTKSKRSVK</sequence>
<keyword evidence="7" id="KW-1185">Reference proteome</keyword>
<dbReference type="InterPro" id="IPR020845">
    <property type="entry name" value="AMP-binding_CS"/>
</dbReference>
<evidence type="ECO:0000256" key="3">
    <source>
        <dbReference type="SAM" id="MobiDB-lite"/>
    </source>
</evidence>
<dbReference type="PROSITE" id="PS00455">
    <property type="entry name" value="AMP_BINDING"/>
    <property type="match status" value="1"/>
</dbReference>
<evidence type="ECO:0000313" key="6">
    <source>
        <dbReference type="EMBL" id="CAL5982998.1"/>
    </source>
</evidence>
<evidence type="ECO:0000313" key="7">
    <source>
        <dbReference type="Proteomes" id="UP001642409"/>
    </source>
</evidence>
<evidence type="ECO:0000313" key="5">
    <source>
        <dbReference type="EMBL" id="CAI9976665.1"/>
    </source>
</evidence>
<dbReference type="PANTHER" id="PTHR43272">
    <property type="entry name" value="LONG-CHAIN-FATTY-ACID--COA LIGASE"/>
    <property type="match status" value="1"/>
</dbReference>
<dbReference type="InterPro" id="IPR042099">
    <property type="entry name" value="ANL_N_sf"/>
</dbReference>
<feature type="region of interest" description="Disordered" evidence="3">
    <location>
        <begin position="803"/>
        <end position="822"/>
    </location>
</feature>
<accession>A0AA86RFB5</accession>
<dbReference type="Pfam" id="PF00501">
    <property type="entry name" value="AMP-binding"/>
    <property type="match status" value="2"/>
</dbReference>
<comment type="caution">
    <text evidence="5">The sequence shown here is derived from an EMBL/GenBank/DDBJ whole genome shotgun (WGS) entry which is preliminary data.</text>
</comment>
<keyword evidence="1" id="KW-0547">Nucleotide-binding</keyword>
<gene>
    <name evidence="5" type="ORF">HINF_LOCUS64310</name>
    <name evidence="6" type="ORF">HINF_LOCUS7410</name>
</gene>
<name>A0AA86RFB5_9EUKA</name>
<dbReference type="GO" id="GO:0004467">
    <property type="term" value="F:long-chain fatty acid-CoA ligase activity"/>
    <property type="evidence" value="ECO:0007669"/>
    <property type="project" value="TreeGrafter"/>
</dbReference>
<reference evidence="5" key="1">
    <citation type="submission" date="2023-06" db="EMBL/GenBank/DDBJ databases">
        <authorList>
            <person name="Kurt Z."/>
        </authorList>
    </citation>
    <scope>NUCLEOTIDE SEQUENCE</scope>
</reference>
<dbReference type="Proteomes" id="UP001642409">
    <property type="component" value="Unassembled WGS sequence"/>
</dbReference>
<dbReference type="GO" id="GO:0005524">
    <property type="term" value="F:ATP binding"/>
    <property type="evidence" value="ECO:0007669"/>
    <property type="project" value="UniProtKB-KW"/>
</dbReference>
<dbReference type="AlphaFoldDB" id="A0AA86RFB5"/>
<dbReference type="InterPro" id="IPR000873">
    <property type="entry name" value="AMP-dep_synth/lig_dom"/>
</dbReference>
<keyword evidence="5" id="KW-0436">Ligase</keyword>
<organism evidence="5">
    <name type="scientific">Hexamita inflata</name>
    <dbReference type="NCBI Taxonomy" id="28002"/>
    <lineage>
        <taxon>Eukaryota</taxon>
        <taxon>Metamonada</taxon>
        <taxon>Diplomonadida</taxon>
        <taxon>Hexamitidae</taxon>
        <taxon>Hexamitinae</taxon>
        <taxon>Hexamita</taxon>
    </lineage>
</organism>
<evidence type="ECO:0000256" key="2">
    <source>
        <dbReference type="ARBA" id="ARBA00022840"/>
    </source>
</evidence>
<feature type="compositionally biased region" description="Basic residues" evidence="3">
    <location>
        <begin position="813"/>
        <end position="822"/>
    </location>
</feature>
<evidence type="ECO:0000259" key="4">
    <source>
        <dbReference type="Pfam" id="PF00501"/>
    </source>
</evidence>
<feature type="compositionally biased region" description="Low complexity" evidence="3">
    <location>
        <begin position="803"/>
        <end position="812"/>
    </location>
</feature>
<dbReference type="SUPFAM" id="SSF56801">
    <property type="entry name" value="Acetyl-CoA synthetase-like"/>
    <property type="match status" value="1"/>
</dbReference>
<feature type="domain" description="AMP-dependent synthetase/ligase" evidence="4">
    <location>
        <begin position="274"/>
        <end position="599"/>
    </location>
</feature>
<evidence type="ECO:0000256" key="1">
    <source>
        <dbReference type="ARBA" id="ARBA00022741"/>
    </source>
</evidence>
<dbReference type="GO" id="GO:0016020">
    <property type="term" value="C:membrane"/>
    <property type="evidence" value="ECO:0007669"/>
    <property type="project" value="TreeGrafter"/>
</dbReference>
<dbReference type="Gene3D" id="3.40.50.12780">
    <property type="entry name" value="N-terminal domain of ligase-like"/>
    <property type="match status" value="2"/>
</dbReference>
<keyword evidence="2" id="KW-0067">ATP-binding</keyword>
<dbReference type="EMBL" id="CATOUU010001174">
    <property type="protein sequence ID" value="CAI9976665.1"/>
    <property type="molecule type" value="Genomic_DNA"/>
</dbReference>
<feature type="domain" description="AMP-dependent synthetase/ligase" evidence="4">
    <location>
        <begin position="27"/>
        <end position="161"/>
    </location>
</feature>
<protein>
    <submittedName>
        <fullName evidence="5">Long chain fatty acid CoA ligase</fullName>
    </submittedName>
    <submittedName>
        <fullName evidence="6">Long_chain fatty acid CoA ligase</fullName>
    </submittedName>
</protein>
<proteinExistence type="predicted"/>